<accession>A0A1I8EJ57</accession>
<organism evidence="1">
    <name type="scientific">Wuchereria bancrofti</name>
    <dbReference type="NCBI Taxonomy" id="6293"/>
    <lineage>
        <taxon>Eukaryota</taxon>
        <taxon>Metazoa</taxon>
        <taxon>Ecdysozoa</taxon>
        <taxon>Nematoda</taxon>
        <taxon>Chromadorea</taxon>
        <taxon>Rhabditida</taxon>
        <taxon>Spirurina</taxon>
        <taxon>Spiruromorpha</taxon>
        <taxon>Filarioidea</taxon>
        <taxon>Onchocercidae</taxon>
        <taxon>Wuchereria</taxon>
    </lineage>
</organism>
<reference evidence="1" key="1">
    <citation type="submission" date="2016-11" db="UniProtKB">
        <authorList>
            <consortium name="WormBaseParasite"/>
        </authorList>
    </citation>
    <scope>IDENTIFICATION</scope>
    <source>
        <strain evidence="1">pt0022</strain>
    </source>
</reference>
<protein>
    <submittedName>
        <fullName evidence="1">Uncharacterized protein</fullName>
    </submittedName>
</protein>
<sequence length="202" mass="23623">MIAQLIVYMAIFVITIDNFPSDGWMRPMEKDINPNCWKCEPSPEELDECDKNLLTYGRKCGILQSRFVERGNHCIVEILNCYSKISNSEASFIIARGRLIDSTDNNDTSLRYFPLNNPVEMREVMITCTLNGIWQAVLSNTDNRVEVYELFSTTLLRIEFHYYCIITDRFIINDRIIIVIRNRCYGIRTNIRMARWSTLLPS</sequence>
<proteinExistence type="predicted"/>
<evidence type="ECO:0000313" key="1">
    <source>
        <dbReference type="WBParaSite" id="maker-PairedContig_2483-snap-gene-0.12-mRNA-1"/>
    </source>
</evidence>
<dbReference type="WBParaSite" id="maker-PairedContig_2483-snap-gene-0.12-mRNA-1">
    <property type="protein sequence ID" value="maker-PairedContig_2483-snap-gene-0.12-mRNA-1"/>
    <property type="gene ID" value="maker-PairedContig_2483-snap-gene-0.12"/>
</dbReference>
<name>A0A1I8EJ57_WUCBA</name>
<dbReference type="AlphaFoldDB" id="A0A1I8EJ57"/>